<accession>A0ABT5HTL9</accession>
<dbReference type="Gene3D" id="2.160.20.120">
    <property type="match status" value="1"/>
</dbReference>
<reference evidence="3 4" key="1">
    <citation type="submission" date="2023-01" db="EMBL/GenBank/DDBJ databases">
        <title>Novel species of the genus Asticcacaulis isolated from rivers.</title>
        <authorList>
            <person name="Lu H."/>
        </authorList>
    </citation>
    <scope>NUCLEOTIDE SEQUENCE [LARGE SCALE GENOMIC DNA]</scope>
    <source>
        <strain evidence="3 4">BYS171W</strain>
    </source>
</reference>
<feature type="compositionally biased region" description="Basic and acidic residues" evidence="1">
    <location>
        <begin position="232"/>
        <end position="247"/>
    </location>
</feature>
<dbReference type="EMBL" id="JAQQKX010000006">
    <property type="protein sequence ID" value="MDC7683412.1"/>
    <property type="molecule type" value="Genomic_DNA"/>
</dbReference>
<gene>
    <name evidence="3" type="ORF">PQU92_09005</name>
</gene>
<evidence type="ECO:0000259" key="2">
    <source>
        <dbReference type="Pfam" id="PF10988"/>
    </source>
</evidence>
<sequence>MIRKLFIISGAGFVLSVATLAGAVALAGHDMSVNPWSMREVGDNIRLYRGELKAEPSISRTLDWKAGAMLDLDLPAEVIYTQGDTTLVTVEGPKVLADRVRLDKGRLYMVDGPKYEKVVNIRWSHGSIHSETNDDRLRVLVTAPSVKAFNLTGDARLKVDAYDQPAIDLTITGNGYARIKGQAKTLKLDISGYGEADLESLRVEDADVNISGSGETTIAPRKNAKVEVSGEGEVRIASHPEKLDTKISGEGTVEQE</sequence>
<evidence type="ECO:0000256" key="1">
    <source>
        <dbReference type="SAM" id="MobiDB-lite"/>
    </source>
</evidence>
<dbReference type="Pfam" id="PF10988">
    <property type="entry name" value="DUF2807"/>
    <property type="match status" value="1"/>
</dbReference>
<feature type="region of interest" description="Disordered" evidence="1">
    <location>
        <begin position="222"/>
        <end position="256"/>
    </location>
</feature>
<comment type="caution">
    <text evidence="3">The sequence shown here is derived from an EMBL/GenBank/DDBJ whole genome shotgun (WGS) entry which is preliminary data.</text>
</comment>
<protein>
    <submittedName>
        <fullName evidence="3">DUF2807 domain-containing protein</fullName>
    </submittedName>
</protein>
<organism evidence="3 4">
    <name type="scientific">Asticcacaulis aquaticus</name>
    <dbReference type="NCBI Taxonomy" id="2984212"/>
    <lineage>
        <taxon>Bacteria</taxon>
        <taxon>Pseudomonadati</taxon>
        <taxon>Pseudomonadota</taxon>
        <taxon>Alphaproteobacteria</taxon>
        <taxon>Caulobacterales</taxon>
        <taxon>Caulobacteraceae</taxon>
        <taxon>Asticcacaulis</taxon>
    </lineage>
</organism>
<dbReference type="Proteomes" id="UP001214854">
    <property type="component" value="Unassembled WGS sequence"/>
</dbReference>
<dbReference type="RefSeq" id="WP_272747882.1">
    <property type="nucleotide sequence ID" value="NZ_JAQQKX010000006.1"/>
</dbReference>
<dbReference type="InterPro" id="IPR021255">
    <property type="entry name" value="DUF2807"/>
</dbReference>
<evidence type="ECO:0000313" key="3">
    <source>
        <dbReference type="EMBL" id="MDC7683412.1"/>
    </source>
</evidence>
<evidence type="ECO:0000313" key="4">
    <source>
        <dbReference type="Proteomes" id="UP001214854"/>
    </source>
</evidence>
<feature type="domain" description="Putative auto-transporter adhesin head GIN" evidence="2">
    <location>
        <begin position="74"/>
        <end position="240"/>
    </location>
</feature>
<keyword evidence="4" id="KW-1185">Reference proteome</keyword>
<proteinExistence type="predicted"/>
<name>A0ABT5HTL9_9CAUL</name>